<keyword evidence="7" id="KW-0723">Serine/threonine-protein kinase</keyword>
<dbReference type="PROSITE" id="PS50011">
    <property type="entry name" value="PROTEIN_KINASE_DOM"/>
    <property type="match status" value="1"/>
</dbReference>
<organism evidence="7 8">
    <name type="scientific">Paraglaciecola arctica BSs20135</name>
    <dbReference type="NCBI Taxonomy" id="493475"/>
    <lineage>
        <taxon>Bacteria</taxon>
        <taxon>Pseudomonadati</taxon>
        <taxon>Pseudomonadota</taxon>
        <taxon>Gammaproteobacteria</taxon>
        <taxon>Alteromonadales</taxon>
        <taxon>Alteromonadaceae</taxon>
        <taxon>Paraglaciecola</taxon>
    </lineage>
</organism>
<dbReference type="SUPFAM" id="SSF56112">
    <property type="entry name" value="Protein kinase-like (PK-like)"/>
    <property type="match status" value="1"/>
</dbReference>
<dbReference type="SUPFAM" id="SSF48452">
    <property type="entry name" value="TPR-like"/>
    <property type="match status" value="1"/>
</dbReference>
<dbReference type="EC" id="2.7.11.1" evidence="7"/>
<dbReference type="EMBL" id="BAEO01000055">
    <property type="protein sequence ID" value="GAC20658.1"/>
    <property type="molecule type" value="Genomic_DNA"/>
</dbReference>
<protein>
    <submittedName>
        <fullName evidence="7">Serine/threonine protein kinase, bacterial</fullName>
        <ecNumber evidence="7">2.7.11.1</ecNumber>
    </submittedName>
</protein>
<dbReference type="eggNOG" id="COG0515">
    <property type="taxonomic scope" value="Bacteria"/>
</dbReference>
<dbReference type="Gene3D" id="1.10.510.10">
    <property type="entry name" value="Transferase(Phosphotransferase) domain 1"/>
    <property type="match status" value="1"/>
</dbReference>
<reference evidence="7 8" key="1">
    <citation type="journal article" date="2017" name="Antonie Van Leeuwenhoek">
        <title>Rhizobium rhizosphaerae sp. nov., a novel species isolated from rice rhizosphere.</title>
        <authorList>
            <person name="Zhao J.J."/>
            <person name="Zhang J."/>
            <person name="Zhang R.J."/>
            <person name="Zhang C.W."/>
            <person name="Yin H.Q."/>
            <person name="Zhang X.X."/>
        </authorList>
    </citation>
    <scope>NUCLEOTIDE SEQUENCE [LARGE SCALE GENOMIC DNA]</scope>
    <source>
        <strain evidence="7 8">BSs20135</strain>
    </source>
</reference>
<accession>K6YVB5</accession>
<dbReference type="InterPro" id="IPR008271">
    <property type="entry name" value="Ser/Thr_kinase_AS"/>
</dbReference>
<dbReference type="CDD" id="cd14014">
    <property type="entry name" value="STKc_PknB_like"/>
    <property type="match status" value="1"/>
</dbReference>
<dbReference type="AlphaFoldDB" id="K6YVB5"/>
<keyword evidence="5" id="KW-0802">TPR repeat</keyword>
<sequence length="885" mass="99835">MKSDNWPTIEEYFHKALELPVGSRLDFITQEFADQPDIQQAIISLLKHTNETQALSQIVGKATNSVFDSQQDLSGTMAGTYKLIKCIEIGGMGAIYIGERADNQYEKRVAVKLIKSMSTSEYLLIRFKEERQILANLEHNNITRLIDGGTTEAGIPFLVMEYVEGLPIDQYCEKHQLTLKQRLGLFVKVCDAIQYAHQNLVVHCDLKPENILVNQDGEPKVMDFGISHLLNKTELSSDAPRLLTIQYASPEQISGGTISVSSDIYSLGAVLYKMLTGSITFPVDATSKEKVLEYIEAQQVTIPSKKASNNPVSYYKNTAQLIDTDLDAIVTKAIQASSNARYSSAADFAEDITRKLEQHPVLARSTSWHHRSYLFFKRNALSSIMGIVLCLSLISASAAIWYQSTQVEHQRDIAQQERDTANTEQQKSQAVTKFITDMFYSIEPDTTQGNEVTVLKVLESATEKLNAPEQSELAEQPMVLAEIRRTIGNIYWQIGNLQESIEQLELANAIYQKYPSLDLEGHITTLNALSNAYSRADRQSDRRLILETVVAQAKKIHGAQHERTIGYTLNLGGYYNDSGQHQKAIDTHLQVLEDSKKYLGEKNKMTVLAMASLGNDYLQYGDDVESLNFFNQALSLAKETLGNKHTLVIYILERLTTIYSSQEAFDKSKPFTEELVALTDSMLGADHQDSHRAKYLYAKLLNSEERYTECLQILNQSLQTLPDIIGENHFRVIETKTFKAQTLSKLSLHNEAILLLLEVIEDVTIKYGELDKDTLFKYHSLGNIYKTSGDLDKAREVYTSALQKWQRFTKNTPSDIKDKSQSLYSLYTELSALDLTRKQPLSAIKFLEQAIEVTQIDSEQDYPNLAENIQLLKTLVQQHSPDESI</sequence>
<comment type="caution">
    <text evidence="7">The sequence shown here is derived from an EMBL/GenBank/DDBJ whole genome shotgun (WGS) entry which is preliminary data.</text>
</comment>
<keyword evidence="1 7" id="KW-0808">Transferase</keyword>
<dbReference type="RefSeq" id="WP_007622784.1">
    <property type="nucleotide sequence ID" value="NZ_BAEO01000055.1"/>
</dbReference>
<dbReference type="STRING" id="493475.GARC_3704"/>
<evidence type="ECO:0000259" key="6">
    <source>
        <dbReference type="PROSITE" id="PS50011"/>
    </source>
</evidence>
<dbReference type="Pfam" id="PF00069">
    <property type="entry name" value="Pkinase"/>
    <property type="match status" value="1"/>
</dbReference>
<dbReference type="GO" id="GO:0005524">
    <property type="term" value="F:ATP binding"/>
    <property type="evidence" value="ECO:0007669"/>
    <property type="project" value="UniProtKB-KW"/>
</dbReference>
<dbReference type="PROSITE" id="PS00108">
    <property type="entry name" value="PROTEIN_KINASE_ST"/>
    <property type="match status" value="1"/>
</dbReference>
<dbReference type="SMART" id="SM00220">
    <property type="entry name" value="S_TKc"/>
    <property type="match status" value="1"/>
</dbReference>
<dbReference type="OrthoDB" id="9801841at2"/>
<evidence type="ECO:0000256" key="4">
    <source>
        <dbReference type="ARBA" id="ARBA00022840"/>
    </source>
</evidence>
<feature type="domain" description="Protein kinase" evidence="6">
    <location>
        <begin position="81"/>
        <end position="362"/>
    </location>
</feature>
<dbReference type="PANTHER" id="PTHR43289:SF34">
    <property type="entry name" value="SERINE_THREONINE-PROTEIN KINASE YBDM-RELATED"/>
    <property type="match status" value="1"/>
</dbReference>
<dbReference type="InterPro" id="IPR019734">
    <property type="entry name" value="TPR_rpt"/>
</dbReference>
<keyword evidence="8" id="KW-1185">Reference proteome</keyword>
<proteinExistence type="predicted"/>
<dbReference type="SMART" id="SM00028">
    <property type="entry name" value="TPR"/>
    <property type="match status" value="5"/>
</dbReference>
<dbReference type="PANTHER" id="PTHR43289">
    <property type="entry name" value="MITOGEN-ACTIVATED PROTEIN KINASE KINASE KINASE 20-RELATED"/>
    <property type="match status" value="1"/>
</dbReference>
<dbReference type="InterPro" id="IPR011009">
    <property type="entry name" value="Kinase-like_dom_sf"/>
</dbReference>
<keyword evidence="2" id="KW-0547">Nucleotide-binding</keyword>
<gene>
    <name evidence="7" type="ORF">GARC_3704</name>
</gene>
<dbReference type="Proteomes" id="UP000006327">
    <property type="component" value="Unassembled WGS sequence"/>
</dbReference>
<dbReference type="Pfam" id="PF13424">
    <property type="entry name" value="TPR_12"/>
    <property type="match status" value="1"/>
</dbReference>
<dbReference type="Gene3D" id="1.25.40.10">
    <property type="entry name" value="Tetratricopeptide repeat domain"/>
    <property type="match status" value="2"/>
</dbReference>
<dbReference type="InterPro" id="IPR011990">
    <property type="entry name" value="TPR-like_helical_dom_sf"/>
</dbReference>
<dbReference type="eggNOG" id="COG0457">
    <property type="taxonomic scope" value="Bacteria"/>
</dbReference>
<evidence type="ECO:0000313" key="7">
    <source>
        <dbReference type="EMBL" id="GAC20658.1"/>
    </source>
</evidence>
<dbReference type="Pfam" id="PF13181">
    <property type="entry name" value="TPR_8"/>
    <property type="match status" value="2"/>
</dbReference>
<name>K6YVB5_9ALTE</name>
<dbReference type="InterPro" id="IPR000719">
    <property type="entry name" value="Prot_kinase_dom"/>
</dbReference>
<feature type="repeat" description="TPR" evidence="5">
    <location>
        <begin position="607"/>
        <end position="640"/>
    </location>
</feature>
<dbReference type="PROSITE" id="PS50005">
    <property type="entry name" value="TPR"/>
    <property type="match status" value="1"/>
</dbReference>
<evidence type="ECO:0000256" key="2">
    <source>
        <dbReference type="ARBA" id="ARBA00022741"/>
    </source>
</evidence>
<dbReference type="Gene3D" id="3.30.200.20">
    <property type="entry name" value="Phosphorylase Kinase, domain 1"/>
    <property type="match status" value="1"/>
</dbReference>
<evidence type="ECO:0000313" key="8">
    <source>
        <dbReference type="Proteomes" id="UP000006327"/>
    </source>
</evidence>
<keyword evidence="4" id="KW-0067">ATP-binding</keyword>
<evidence type="ECO:0000256" key="3">
    <source>
        <dbReference type="ARBA" id="ARBA00022777"/>
    </source>
</evidence>
<evidence type="ECO:0000256" key="5">
    <source>
        <dbReference type="PROSITE-ProRule" id="PRU00339"/>
    </source>
</evidence>
<evidence type="ECO:0000256" key="1">
    <source>
        <dbReference type="ARBA" id="ARBA00022679"/>
    </source>
</evidence>
<dbReference type="GO" id="GO:0004674">
    <property type="term" value="F:protein serine/threonine kinase activity"/>
    <property type="evidence" value="ECO:0007669"/>
    <property type="project" value="UniProtKB-KW"/>
</dbReference>
<keyword evidence="3 7" id="KW-0418">Kinase</keyword>